<protein>
    <submittedName>
        <fullName evidence="1">Uncharacterized protein</fullName>
    </submittedName>
</protein>
<dbReference type="Pfam" id="PF19765">
    <property type="entry name" value="DUF6252"/>
    <property type="match status" value="2"/>
</dbReference>
<organism evidence="1 2">
    <name type="scientific">Dokdonia sinensis</name>
    <dbReference type="NCBI Taxonomy" id="2479847"/>
    <lineage>
        <taxon>Bacteria</taxon>
        <taxon>Pseudomonadati</taxon>
        <taxon>Bacteroidota</taxon>
        <taxon>Flavobacteriia</taxon>
        <taxon>Flavobacteriales</taxon>
        <taxon>Flavobacteriaceae</taxon>
        <taxon>Dokdonia</taxon>
    </lineage>
</organism>
<name>A0A3M0G7X6_9FLAO</name>
<evidence type="ECO:0000313" key="1">
    <source>
        <dbReference type="EMBL" id="RMB58502.1"/>
    </source>
</evidence>
<proteinExistence type="predicted"/>
<comment type="caution">
    <text evidence="1">The sequence shown here is derived from an EMBL/GenBank/DDBJ whole genome shotgun (WGS) entry which is preliminary data.</text>
</comment>
<dbReference type="Proteomes" id="UP000281985">
    <property type="component" value="Unassembled WGS sequence"/>
</dbReference>
<reference evidence="1 2" key="1">
    <citation type="submission" date="2018-10" db="EMBL/GenBank/DDBJ databases">
        <title>Dokdonia luteus sp. nov., isolated from sea water.</title>
        <authorList>
            <person name="Zhou L.Y."/>
            <person name="Du Z.J."/>
        </authorList>
    </citation>
    <scope>NUCLEOTIDE SEQUENCE [LARGE SCALE GENOMIC DNA]</scope>
    <source>
        <strain evidence="1 2">SH27</strain>
    </source>
</reference>
<dbReference type="InterPro" id="IPR046219">
    <property type="entry name" value="DUF6252"/>
</dbReference>
<accession>A0A3M0G7X6</accession>
<gene>
    <name evidence="1" type="ORF">EAX61_09350</name>
</gene>
<dbReference type="EMBL" id="REFV01000008">
    <property type="protein sequence ID" value="RMB58502.1"/>
    <property type="molecule type" value="Genomic_DNA"/>
</dbReference>
<keyword evidence="2" id="KW-1185">Reference proteome</keyword>
<sequence>MLLASCSSEIEDNTPAMQARVNDSLFFKATDVRALFTDDGDLLIRGITDLETLTLLMRETTGAQGFGECCTNVAAFENSDGRVFSTSPNGSGLTRLSINNNTVSGTFNLTTFSGVLGTRVFSEGVLYEVPIAGPVVDDPNDPDAVEDSFSARVNTVIFNPTVTAAAVSGGNLSLVGESSNASIRLVFPSNTGAGMYEFASTGAFVGVYRVMDTDYPSQSGTLNIISNDTENSVIMGEFSFETGDFSVTEGRFTLNY</sequence>
<dbReference type="AlphaFoldDB" id="A0A3M0G7X6"/>
<evidence type="ECO:0000313" key="2">
    <source>
        <dbReference type="Proteomes" id="UP000281985"/>
    </source>
</evidence>